<protein>
    <submittedName>
        <fullName evidence="3">M56 family metallopeptidase</fullName>
    </submittedName>
</protein>
<dbReference type="Proteomes" id="UP000886881">
    <property type="component" value="Unassembled WGS sequence"/>
</dbReference>
<reference evidence="3" key="1">
    <citation type="submission" date="2020-10" db="EMBL/GenBank/DDBJ databases">
        <authorList>
            <person name="Gilroy R."/>
        </authorList>
    </citation>
    <scope>NUCLEOTIDE SEQUENCE</scope>
    <source>
        <strain evidence="3">ChiHecec2B26-709</strain>
    </source>
</reference>
<proteinExistence type="predicted"/>
<feature type="domain" description="Peptidase M56" evidence="2">
    <location>
        <begin position="75"/>
        <end position="251"/>
    </location>
</feature>
<evidence type="ECO:0000313" key="4">
    <source>
        <dbReference type="Proteomes" id="UP000886881"/>
    </source>
</evidence>
<reference evidence="3" key="2">
    <citation type="journal article" date="2021" name="PeerJ">
        <title>Extensive microbial diversity within the chicken gut microbiome revealed by metagenomics and culture.</title>
        <authorList>
            <person name="Gilroy R."/>
            <person name="Ravi A."/>
            <person name="Getino M."/>
            <person name="Pursley I."/>
            <person name="Horton D.L."/>
            <person name="Alikhan N.F."/>
            <person name="Baker D."/>
            <person name="Gharbi K."/>
            <person name="Hall N."/>
            <person name="Watson M."/>
            <person name="Adriaenssens E.M."/>
            <person name="Foster-Nyarko E."/>
            <person name="Jarju S."/>
            <person name="Secka A."/>
            <person name="Antonio M."/>
            <person name="Oren A."/>
            <person name="Chaudhuri R.R."/>
            <person name="La Ragione R."/>
            <person name="Hildebrand F."/>
            <person name="Pallen M.J."/>
        </authorList>
    </citation>
    <scope>NUCLEOTIDE SEQUENCE</scope>
    <source>
        <strain evidence="3">ChiHecec2B26-709</strain>
    </source>
</reference>
<dbReference type="PANTHER" id="PTHR34978:SF3">
    <property type="entry name" value="SLR0241 PROTEIN"/>
    <property type="match status" value="1"/>
</dbReference>
<dbReference type="PANTHER" id="PTHR34978">
    <property type="entry name" value="POSSIBLE SENSOR-TRANSDUCER PROTEIN BLAR"/>
    <property type="match status" value="1"/>
</dbReference>
<keyword evidence="1" id="KW-1133">Transmembrane helix</keyword>
<name>A0A9D1KIC4_9BACT</name>
<evidence type="ECO:0000256" key="1">
    <source>
        <dbReference type="SAM" id="Phobius"/>
    </source>
</evidence>
<sequence>MPFLVYQLKVALLFLALYIFFRLFLSKESFHAFNRAVVLLSILLSLVLPFCVVTLHVSAAASPVQIPGLSEFVPSVQESSGFDWAALLIAVYITGAAAVLLSVAASVISLLKLVSRGRKIRRKDGTVLVLVDSAVSPMSWMNYMIMPAEDSEAVSESIIVHERAHIRLHHSFDILFADLFTAMQWFNPAAWMMREDLRSIHEYEADEQVLKSGIDAKQYQLLLVKKAFGADGRSVSNNFNHGKLKKRIAMMLMKKSSAFKALKFLYVVPLVCLGLAVNARTVYKEPVKVTGSYTLNGNISVNVAGDSSSVASFMPENVKIYIDGKLVSNEEMQALDPEKISLVNVIRTGEESAIQIFTEDAEAADGAGKNLHIEILSTDDSEQEHEADSGRVLVISKIDGDKVDIAESGQASVWIAEERGLSFMGEGSHATVEIVTKK</sequence>
<feature type="transmembrane region" description="Helical" evidence="1">
    <location>
        <begin position="37"/>
        <end position="64"/>
    </location>
</feature>
<organism evidence="3 4">
    <name type="scientific">Candidatus Cryptobacteroides merdipullorum</name>
    <dbReference type="NCBI Taxonomy" id="2840771"/>
    <lineage>
        <taxon>Bacteria</taxon>
        <taxon>Pseudomonadati</taxon>
        <taxon>Bacteroidota</taxon>
        <taxon>Bacteroidia</taxon>
        <taxon>Bacteroidales</taxon>
        <taxon>Candidatus Cryptobacteroides</taxon>
    </lineage>
</organism>
<feature type="transmembrane region" description="Helical" evidence="1">
    <location>
        <begin position="261"/>
        <end position="279"/>
    </location>
</feature>
<comment type="caution">
    <text evidence="3">The sequence shown here is derived from an EMBL/GenBank/DDBJ whole genome shotgun (WGS) entry which is preliminary data.</text>
</comment>
<dbReference type="InterPro" id="IPR052173">
    <property type="entry name" value="Beta-lactam_resp_regulator"/>
</dbReference>
<feature type="transmembrane region" description="Helical" evidence="1">
    <location>
        <begin position="84"/>
        <end position="114"/>
    </location>
</feature>
<dbReference type="EMBL" id="DVLC01000087">
    <property type="protein sequence ID" value="HIT47124.1"/>
    <property type="molecule type" value="Genomic_DNA"/>
</dbReference>
<keyword evidence="1" id="KW-0472">Membrane</keyword>
<dbReference type="InterPro" id="IPR008756">
    <property type="entry name" value="Peptidase_M56"/>
</dbReference>
<evidence type="ECO:0000259" key="2">
    <source>
        <dbReference type="Pfam" id="PF05569"/>
    </source>
</evidence>
<evidence type="ECO:0000313" key="3">
    <source>
        <dbReference type="EMBL" id="HIT47124.1"/>
    </source>
</evidence>
<accession>A0A9D1KIC4</accession>
<dbReference type="CDD" id="cd07341">
    <property type="entry name" value="M56_BlaR1_MecR1_like"/>
    <property type="match status" value="1"/>
</dbReference>
<dbReference type="AlphaFoldDB" id="A0A9D1KIC4"/>
<dbReference type="Pfam" id="PF05569">
    <property type="entry name" value="Peptidase_M56"/>
    <property type="match status" value="1"/>
</dbReference>
<feature type="transmembrane region" description="Helical" evidence="1">
    <location>
        <begin position="6"/>
        <end position="25"/>
    </location>
</feature>
<keyword evidence="1" id="KW-0812">Transmembrane</keyword>
<gene>
    <name evidence="3" type="ORF">IAC35_04630</name>
</gene>